<reference evidence="2 3" key="1">
    <citation type="submission" date="2020-08" db="EMBL/GenBank/DDBJ databases">
        <title>Genome public.</title>
        <authorList>
            <person name="Liu C."/>
            <person name="Sun Q."/>
        </authorList>
    </citation>
    <scope>NUCLEOTIDE SEQUENCE [LARGE SCALE GENOMIC DNA]</scope>
    <source>
        <strain evidence="2 3">NSJ-10</strain>
    </source>
</reference>
<protein>
    <recommendedName>
        <fullName evidence="4">Ig-like domain-containing protein</fullName>
    </recommendedName>
</protein>
<keyword evidence="1" id="KW-0732">Signal</keyword>
<evidence type="ECO:0000256" key="1">
    <source>
        <dbReference type="SAM" id="SignalP"/>
    </source>
</evidence>
<feature type="chain" id="PRO_5039225899" description="Ig-like domain-containing protein" evidence="1">
    <location>
        <begin position="25"/>
        <end position="338"/>
    </location>
</feature>
<dbReference type="Proteomes" id="UP000615234">
    <property type="component" value="Unassembled WGS sequence"/>
</dbReference>
<gene>
    <name evidence="2" type="ORF">H8S09_00870</name>
</gene>
<accession>A0A8I0AG41</accession>
<proteinExistence type="predicted"/>
<sequence>MMKRKTMGNKIVRYALLIMALVIAGSTHLVSQAETEDTKAETYGVWQPKPAYVNNIRQTKATTNSYTIEWDASEGAEYYKVLDENGNLLKTVVGKTSVTIKAKAGTKRTLLLVAGRTTEEGEALESWARRVYNIKTTPKKVKNLASFKKDYIQWRLKDDRINIKWDKNPKDEVYAEGYKIVIYSADGKKKLKTYASTNPYLTFSRKDVKNKGFKCKVAGYITINNKKCYGEWSDLKTIIPGAKITSTTMAGRYNVRLKWKKVDKAVKYTIYLCENPFDPIENRTYRKLGTVKGNKNSFVTKPLTPGKSLGLYVIPTVKIKGKQYTADKTWYTHVKLVY</sequence>
<dbReference type="AlphaFoldDB" id="A0A8I0AG41"/>
<evidence type="ECO:0000313" key="3">
    <source>
        <dbReference type="Proteomes" id="UP000615234"/>
    </source>
</evidence>
<comment type="caution">
    <text evidence="2">The sequence shown here is derived from an EMBL/GenBank/DDBJ whole genome shotgun (WGS) entry which is preliminary data.</text>
</comment>
<evidence type="ECO:0008006" key="4">
    <source>
        <dbReference type="Google" id="ProtNLM"/>
    </source>
</evidence>
<feature type="signal peptide" evidence="1">
    <location>
        <begin position="1"/>
        <end position="24"/>
    </location>
</feature>
<name>A0A8I0AG41_9FIRM</name>
<evidence type="ECO:0000313" key="2">
    <source>
        <dbReference type="EMBL" id="MBC5661455.1"/>
    </source>
</evidence>
<organism evidence="2 3">
    <name type="scientific">Coprococcus hominis</name>
    <name type="common">ex Liu et al. 2022</name>
    <dbReference type="NCBI Taxonomy" id="2763039"/>
    <lineage>
        <taxon>Bacteria</taxon>
        <taxon>Bacillati</taxon>
        <taxon>Bacillota</taxon>
        <taxon>Clostridia</taxon>
        <taxon>Lachnospirales</taxon>
        <taxon>Lachnospiraceae</taxon>
        <taxon>Coprococcus</taxon>
    </lineage>
</organism>
<dbReference type="EMBL" id="JACOOX010000001">
    <property type="protein sequence ID" value="MBC5661455.1"/>
    <property type="molecule type" value="Genomic_DNA"/>
</dbReference>
<keyword evidence="3" id="KW-1185">Reference proteome</keyword>
<dbReference type="RefSeq" id="WP_186847228.1">
    <property type="nucleotide sequence ID" value="NZ_JACOOX010000001.1"/>
</dbReference>